<reference evidence="2 3" key="2">
    <citation type="submission" date="2019-01" db="EMBL/GenBank/DDBJ databases">
        <title>The decoding of complex shrimp genome reveals the adaptation for benthos swimmer, frequently molting mechanism and breeding impact on genome.</title>
        <authorList>
            <person name="Sun Y."/>
            <person name="Gao Y."/>
            <person name="Yu Y."/>
        </authorList>
    </citation>
    <scope>NUCLEOTIDE SEQUENCE [LARGE SCALE GENOMIC DNA]</scope>
    <source>
        <tissue evidence="2">Muscle</tissue>
    </source>
</reference>
<feature type="compositionally biased region" description="Pro residues" evidence="1">
    <location>
        <begin position="69"/>
        <end position="78"/>
    </location>
</feature>
<feature type="region of interest" description="Disordered" evidence="1">
    <location>
        <begin position="57"/>
        <end position="79"/>
    </location>
</feature>
<dbReference type="AlphaFoldDB" id="A0A3R7PD40"/>
<protein>
    <submittedName>
        <fullName evidence="2">Uncharacterized protein</fullName>
    </submittedName>
</protein>
<accession>A0A3R7PD40</accession>
<evidence type="ECO:0000313" key="3">
    <source>
        <dbReference type="Proteomes" id="UP000283509"/>
    </source>
</evidence>
<dbReference type="EMBL" id="QCYY01000832">
    <property type="protein sequence ID" value="ROT82397.1"/>
    <property type="molecule type" value="Genomic_DNA"/>
</dbReference>
<name>A0A3R7PD40_PENVA</name>
<gene>
    <name evidence="2" type="ORF">C7M84_024443</name>
</gene>
<comment type="caution">
    <text evidence="2">The sequence shown here is derived from an EMBL/GenBank/DDBJ whole genome shotgun (WGS) entry which is preliminary data.</text>
</comment>
<reference evidence="2 3" key="1">
    <citation type="submission" date="2018-04" db="EMBL/GenBank/DDBJ databases">
        <authorList>
            <person name="Zhang X."/>
            <person name="Yuan J."/>
            <person name="Li F."/>
            <person name="Xiang J."/>
        </authorList>
    </citation>
    <scope>NUCLEOTIDE SEQUENCE [LARGE SCALE GENOMIC DNA]</scope>
    <source>
        <tissue evidence="2">Muscle</tissue>
    </source>
</reference>
<dbReference type="Proteomes" id="UP000283509">
    <property type="component" value="Unassembled WGS sequence"/>
</dbReference>
<keyword evidence="3" id="KW-1185">Reference proteome</keyword>
<evidence type="ECO:0000313" key="2">
    <source>
        <dbReference type="EMBL" id="ROT82397.1"/>
    </source>
</evidence>
<evidence type="ECO:0000256" key="1">
    <source>
        <dbReference type="SAM" id="MobiDB-lite"/>
    </source>
</evidence>
<dbReference type="STRING" id="6689.A0A3R7PD40"/>
<organism evidence="2 3">
    <name type="scientific">Penaeus vannamei</name>
    <name type="common">Whiteleg shrimp</name>
    <name type="synonym">Litopenaeus vannamei</name>
    <dbReference type="NCBI Taxonomy" id="6689"/>
    <lineage>
        <taxon>Eukaryota</taxon>
        <taxon>Metazoa</taxon>
        <taxon>Ecdysozoa</taxon>
        <taxon>Arthropoda</taxon>
        <taxon>Crustacea</taxon>
        <taxon>Multicrustacea</taxon>
        <taxon>Malacostraca</taxon>
        <taxon>Eumalacostraca</taxon>
        <taxon>Eucarida</taxon>
        <taxon>Decapoda</taxon>
        <taxon>Dendrobranchiata</taxon>
        <taxon>Penaeoidea</taxon>
        <taxon>Penaeidae</taxon>
        <taxon>Penaeus</taxon>
    </lineage>
</organism>
<proteinExistence type="predicted"/>
<sequence>MPSTLFQAPIPILHTLIRPYFRPQSHSPHPHQTLFQAPIPILHTLIRPYFRPQSPFSTPSLDPISGPNPHSPHPPPYFRPQSPFSTPFRPYFRSDPISGPNPHSPHLLRPYFRPQSPFSTPSLDPISGWTLFPNPHSPHPLPSAPIPILHTLLFQPQSPFSTPHLFQAQSHSPHLISIRLAFSTPSSYFRTLIDPISGPHPHSSDPGTLFHPIPILHTLLRPYFRPQSPFSTPSLDPISGPNPHSSGIPILHTLLRPQAQSPFSTLLRPYFRPFSTPFRPYSGPNPHSFAAGPIPILHTLLRPYFRDPISPHILRPYFRPQSPFSSMFSLSRPPSHRRRVLLAGRGRALVPDLQQYGEGRERQGLVQPVPRVPTGGLLRPRVHGRPQGVLRQRW</sequence>